<gene>
    <name evidence="1" type="ORF">ESZ26_17145</name>
    <name evidence="2" type="ORF">ESZ27_15940</name>
</gene>
<reference evidence="2 4" key="1">
    <citation type="submission" date="2019-07" db="EMBL/GenBank/DDBJ databases">
        <title>Genomes of sea-ice associated Colwellia species.</title>
        <authorList>
            <person name="Bowman J.P."/>
        </authorList>
    </citation>
    <scope>NUCLEOTIDE SEQUENCE [LARGE SCALE GENOMIC DNA]</scope>
    <source>
        <strain evidence="1 3">ACAM 607</strain>
        <strain evidence="2 4">IC036</strain>
    </source>
</reference>
<protein>
    <recommendedName>
        <fullName evidence="5">MYM-type domain-containing protein</fullName>
    </recommendedName>
</protein>
<evidence type="ECO:0000313" key="4">
    <source>
        <dbReference type="Proteomes" id="UP000321917"/>
    </source>
</evidence>
<organism evidence="2 4">
    <name type="scientific">Colwellia hornerae</name>
    <dbReference type="NCBI Taxonomy" id="89402"/>
    <lineage>
        <taxon>Bacteria</taxon>
        <taxon>Pseudomonadati</taxon>
        <taxon>Pseudomonadota</taxon>
        <taxon>Gammaproteobacteria</taxon>
        <taxon>Alteromonadales</taxon>
        <taxon>Colwelliaceae</taxon>
        <taxon>Colwellia</taxon>
    </lineage>
</organism>
<keyword evidence="3" id="KW-1185">Reference proteome</keyword>
<evidence type="ECO:0008006" key="5">
    <source>
        <dbReference type="Google" id="ProtNLM"/>
    </source>
</evidence>
<dbReference type="RefSeq" id="WP_146800742.1">
    <property type="nucleotide sequence ID" value="NZ_VOLP01000031.1"/>
</dbReference>
<dbReference type="AlphaFoldDB" id="A0A5C6Q4R4"/>
<accession>A0A5C6Q4R4</accession>
<evidence type="ECO:0000313" key="3">
    <source>
        <dbReference type="Proteomes" id="UP000321525"/>
    </source>
</evidence>
<name>A0A5C6Q4R4_9GAMM</name>
<dbReference type="EMBL" id="VOLQ01000039">
    <property type="protein sequence ID" value="TWX63751.1"/>
    <property type="molecule type" value="Genomic_DNA"/>
</dbReference>
<comment type="caution">
    <text evidence="2">The sequence shown here is derived from an EMBL/GenBank/DDBJ whole genome shotgun (WGS) entry which is preliminary data.</text>
</comment>
<evidence type="ECO:0000313" key="1">
    <source>
        <dbReference type="EMBL" id="TWX54893.1"/>
    </source>
</evidence>
<proteinExistence type="predicted"/>
<dbReference type="EMBL" id="VOLR01000032">
    <property type="protein sequence ID" value="TWX54893.1"/>
    <property type="molecule type" value="Genomic_DNA"/>
</dbReference>
<sequence>MLDITQFDLLKKSTAKSFNDQKALIKKVMAGRQMKCETCGNILRLIVPEDKSTPGVYCGKGCTDICLDFI</sequence>
<dbReference type="Proteomes" id="UP000321917">
    <property type="component" value="Unassembled WGS sequence"/>
</dbReference>
<evidence type="ECO:0000313" key="2">
    <source>
        <dbReference type="EMBL" id="TWX63751.1"/>
    </source>
</evidence>
<dbReference type="OrthoDB" id="6387849at2"/>
<dbReference type="Proteomes" id="UP000321525">
    <property type="component" value="Unassembled WGS sequence"/>
</dbReference>